<evidence type="ECO:0008006" key="3">
    <source>
        <dbReference type="Google" id="ProtNLM"/>
    </source>
</evidence>
<dbReference type="Proteomes" id="UP000198432">
    <property type="component" value="Unassembled WGS sequence"/>
</dbReference>
<keyword evidence="2" id="KW-1185">Reference proteome</keyword>
<protein>
    <recommendedName>
        <fullName evidence="3">Lipoprotein</fullName>
    </recommendedName>
</protein>
<name>A0A239KVJ0_9BACT</name>
<dbReference type="EMBL" id="FZOQ01000032">
    <property type="protein sequence ID" value="SNT22366.1"/>
    <property type="molecule type" value="Genomic_DNA"/>
</dbReference>
<dbReference type="AlphaFoldDB" id="A0A239KVJ0"/>
<sequence>MKRLTLISYLTSFLVSCTSTTSGKVESKRLEDAFVEDFKTSSFCKCVESGSNQTLDDVSCRYPDYLYSEAQTISNLAKLEGDKIRIDSIRRVGRVAEGMEGKRAIEMCLKFYKSRELDSVARARFKLSEKAMKNAQNN</sequence>
<evidence type="ECO:0000313" key="2">
    <source>
        <dbReference type="Proteomes" id="UP000198432"/>
    </source>
</evidence>
<organism evidence="1 2">
    <name type="scientific">Pontibacter ummariensis</name>
    <dbReference type="NCBI Taxonomy" id="1610492"/>
    <lineage>
        <taxon>Bacteria</taxon>
        <taxon>Pseudomonadati</taxon>
        <taxon>Bacteroidota</taxon>
        <taxon>Cytophagia</taxon>
        <taxon>Cytophagales</taxon>
        <taxon>Hymenobacteraceae</taxon>
        <taxon>Pontibacter</taxon>
    </lineage>
</organism>
<gene>
    <name evidence="1" type="ORF">SAMN06296052_13230</name>
</gene>
<dbReference type="PROSITE" id="PS51257">
    <property type="entry name" value="PROKAR_LIPOPROTEIN"/>
    <property type="match status" value="1"/>
</dbReference>
<evidence type="ECO:0000313" key="1">
    <source>
        <dbReference type="EMBL" id="SNT22366.1"/>
    </source>
</evidence>
<accession>A0A239KVJ0</accession>
<reference evidence="2" key="1">
    <citation type="submission" date="2017-06" db="EMBL/GenBank/DDBJ databases">
        <authorList>
            <person name="Varghese N."/>
            <person name="Submissions S."/>
        </authorList>
    </citation>
    <scope>NUCLEOTIDE SEQUENCE [LARGE SCALE GENOMIC DNA]</scope>
    <source>
        <strain evidence="2">NKM1</strain>
    </source>
</reference>
<proteinExistence type="predicted"/>